<dbReference type="OrthoDB" id="294295at2759"/>
<dbReference type="InterPro" id="IPR057571">
    <property type="entry name" value="SDR_PhqE-like"/>
</dbReference>
<dbReference type="SUPFAM" id="SSF51735">
    <property type="entry name" value="NAD(P)-binding Rossmann-fold domains"/>
    <property type="match status" value="1"/>
</dbReference>
<dbReference type="PRINTS" id="PR00081">
    <property type="entry name" value="GDHRDH"/>
</dbReference>
<keyword evidence="2" id="KW-0521">NADP</keyword>
<dbReference type="InterPro" id="IPR051122">
    <property type="entry name" value="SDR_DHRS6-like"/>
</dbReference>
<dbReference type="PANTHER" id="PTHR43477">
    <property type="entry name" value="DIHYDROANTICAPSIN 7-DEHYDROGENASE"/>
    <property type="match status" value="1"/>
</dbReference>
<feature type="transmembrane region" description="Helical" evidence="4">
    <location>
        <begin position="12"/>
        <end position="34"/>
    </location>
</feature>
<accession>A0A6A7AX41</accession>
<dbReference type="EMBL" id="MU006322">
    <property type="protein sequence ID" value="KAF2847856.1"/>
    <property type="molecule type" value="Genomic_DNA"/>
</dbReference>
<dbReference type="Pfam" id="PF23441">
    <property type="entry name" value="SDR"/>
    <property type="match status" value="1"/>
</dbReference>
<evidence type="ECO:0000256" key="3">
    <source>
        <dbReference type="ARBA" id="ARBA00023002"/>
    </source>
</evidence>
<dbReference type="AlphaFoldDB" id="A0A6A7AX41"/>
<reference evidence="5" key="1">
    <citation type="submission" date="2020-01" db="EMBL/GenBank/DDBJ databases">
        <authorList>
            <consortium name="DOE Joint Genome Institute"/>
            <person name="Haridas S."/>
            <person name="Albert R."/>
            <person name="Binder M."/>
            <person name="Bloem J."/>
            <person name="Labutti K."/>
            <person name="Salamov A."/>
            <person name="Andreopoulos B."/>
            <person name="Baker S.E."/>
            <person name="Barry K."/>
            <person name="Bills G."/>
            <person name="Bluhm B.H."/>
            <person name="Cannon C."/>
            <person name="Castanera R."/>
            <person name="Culley D.E."/>
            <person name="Daum C."/>
            <person name="Ezra D."/>
            <person name="Gonzalez J.B."/>
            <person name="Henrissat B."/>
            <person name="Kuo A."/>
            <person name="Liang C."/>
            <person name="Lipzen A."/>
            <person name="Lutzoni F."/>
            <person name="Magnuson J."/>
            <person name="Mondo S."/>
            <person name="Nolan M."/>
            <person name="Ohm R."/>
            <person name="Pangilinan J."/>
            <person name="Park H.-J."/>
            <person name="Ramirez L."/>
            <person name="Alfaro M."/>
            <person name="Sun H."/>
            <person name="Tritt A."/>
            <person name="Yoshinaga Y."/>
            <person name="Zwiers L.-H."/>
            <person name="Turgeon B.G."/>
            <person name="Goodwin S.B."/>
            <person name="Spatafora J.W."/>
            <person name="Crous P.W."/>
            <person name="Grigoriev I.V."/>
        </authorList>
    </citation>
    <scope>NUCLEOTIDE SEQUENCE</scope>
    <source>
        <strain evidence="5">IPT5</strain>
    </source>
</reference>
<keyword evidence="3" id="KW-0560">Oxidoreductase</keyword>
<keyword evidence="4" id="KW-0812">Transmembrane</keyword>
<protein>
    <submittedName>
        <fullName evidence="5">NAD(P)-binding protein</fullName>
    </submittedName>
</protein>
<dbReference type="CDD" id="cd05233">
    <property type="entry name" value="SDR_c"/>
    <property type="match status" value="1"/>
</dbReference>
<evidence type="ECO:0000256" key="2">
    <source>
        <dbReference type="ARBA" id="ARBA00022857"/>
    </source>
</evidence>
<dbReference type="InterPro" id="IPR002347">
    <property type="entry name" value="SDR_fam"/>
</dbReference>
<dbReference type="PANTHER" id="PTHR43477:SF1">
    <property type="entry name" value="DIHYDROANTICAPSIN 7-DEHYDROGENASE"/>
    <property type="match status" value="1"/>
</dbReference>
<sequence>MAHQNRLANTHVLIFGGTSGIGYAIANMALSYGARVTISGSGQPKVDAKVELLRSLYPNNSASNVSGFAVDLLDKQNLETNLRAMLDKVTESGTKKVDHIAFTAGDAISLPKVPTATVDEILHSFTIRLIAPCIIAKLLATGDYMPRSADSSFTITGGTNTHRPMPGWTYGAAIGGSVEGLTRGLAVDLAPIRANAVIPGAIQTELLQGFLEQAGPEAVENMRKGFSLTGDFGKPEDIAEAYGWVMKDRFANGGMVTSDGGRLLVGT</sequence>
<keyword evidence="6" id="KW-1185">Reference proteome</keyword>
<comment type="similarity">
    <text evidence="1">Belongs to the short-chain dehydrogenases/reductases (SDR) family.</text>
</comment>
<dbReference type="InterPro" id="IPR036291">
    <property type="entry name" value="NAD(P)-bd_dom_sf"/>
</dbReference>
<evidence type="ECO:0000256" key="4">
    <source>
        <dbReference type="SAM" id="Phobius"/>
    </source>
</evidence>
<proteinExistence type="inferred from homology"/>
<dbReference type="GO" id="GO:0016491">
    <property type="term" value="F:oxidoreductase activity"/>
    <property type="evidence" value="ECO:0007669"/>
    <property type="project" value="UniProtKB-KW"/>
</dbReference>
<evidence type="ECO:0000313" key="6">
    <source>
        <dbReference type="Proteomes" id="UP000799423"/>
    </source>
</evidence>
<evidence type="ECO:0000313" key="5">
    <source>
        <dbReference type="EMBL" id="KAF2847856.1"/>
    </source>
</evidence>
<organism evidence="5 6">
    <name type="scientific">Plenodomus tracheiphilus IPT5</name>
    <dbReference type="NCBI Taxonomy" id="1408161"/>
    <lineage>
        <taxon>Eukaryota</taxon>
        <taxon>Fungi</taxon>
        <taxon>Dikarya</taxon>
        <taxon>Ascomycota</taxon>
        <taxon>Pezizomycotina</taxon>
        <taxon>Dothideomycetes</taxon>
        <taxon>Pleosporomycetidae</taxon>
        <taxon>Pleosporales</taxon>
        <taxon>Pleosporineae</taxon>
        <taxon>Leptosphaeriaceae</taxon>
        <taxon>Plenodomus</taxon>
    </lineage>
</organism>
<dbReference type="Proteomes" id="UP000799423">
    <property type="component" value="Unassembled WGS sequence"/>
</dbReference>
<keyword evidence="4" id="KW-0472">Membrane</keyword>
<evidence type="ECO:0000256" key="1">
    <source>
        <dbReference type="ARBA" id="ARBA00006484"/>
    </source>
</evidence>
<keyword evidence="4" id="KW-1133">Transmembrane helix</keyword>
<name>A0A6A7AX41_9PLEO</name>
<dbReference type="Gene3D" id="3.40.50.720">
    <property type="entry name" value="NAD(P)-binding Rossmann-like Domain"/>
    <property type="match status" value="1"/>
</dbReference>
<gene>
    <name evidence="5" type="ORF">T440DRAFT_500828</name>
</gene>